<dbReference type="Gene3D" id="3.20.20.150">
    <property type="entry name" value="Divalent-metal-dependent TIM barrel enzymes"/>
    <property type="match status" value="1"/>
</dbReference>
<proteinExistence type="predicted"/>
<sequence length="271" mass="29759">MTAPVIGAALGTADLETYRDWILEKNRDLELQAFHAPEALDGDWGPEADHTRKLLDGYTGRLGIHGPFWGFSISSPDPEIRKVIAKRMDQGLDICAAVGATQMVIHSPYTTWDYNNLDDKPGARERVIECSHGSIGAAVKRAEDQGVVLVLETIQDIDPQDRRVLADSFDSEALRLSIDTGHVHYACGSTGAPPVDYFVRAAGDWLHHVHLQDADGYADRHWAIGEGTILWPSVFRALGEIEASPRLILELRDKAGIPASMRYLEGLGLGQ</sequence>
<keyword evidence="3" id="KW-1185">Reference proteome</keyword>
<evidence type="ECO:0000259" key="1">
    <source>
        <dbReference type="Pfam" id="PF01261"/>
    </source>
</evidence>
<dbReference type="PANTHER" id="PTHR12110">
    <property type="entry name" value="HYDROXYPYRUVATE ISOMERASE"/>
    <property type="match status" value="1"/>
</dbReference>
<gene>
    <name evidence="2" type="ORF">GLS40_02440</name>
</gene>
<name>A0A844WBW9_9RHOB</name>
<comment type="caution">
    <text evidence="2">The sequence shown here is derived from an EMBL/GenBank/DDBJ whole genome shotgun (WGS) entry which is preliminary data.</text>
</comment>
<dbReference type="RefSeq" id="WP_160381002.1">
    <property type="nucleotide sequence ID" value="NZ_WNXQ01000001.1"/>
</dbReference>
<dbReference type="EMBL" id="WNXQ01000001">
    <property type="protein sequence ID" value="MWB76880.1"/>
    <property type="molecule type" value="Genomic_DNA"/>
</dbReference>
<evidence type="ECO:0000313" key="2">
    <source>
        <dbReference type="EMBL" id="MWB76880.1"/>
    </source>
</evidence>
<organism evidence="2 3">
    <name type="scientific">Pseudooceanicola pacificus</name>
    <dbReference type="NCBI Taxonomy" id="2676438"/>
    <lineage>
        <taxon>Bacteria</taxon>
        <taxon>Pseudomonadati</taxon>
        <taxon>Pseudomonadota</taxon>
        <taxon>Alphaproteobacteria</taxon>
        <taxon>Rhodobacterales</taxon>
        <taxon>Paracoccaceae</taxon>
        <taxon>Pseudooceanicola</taxon>
    </lineage>
</organism>
<dbReference type="Proteomes" id="UP000443843">
    <property type="component" value="Unassembled WGS sequence"/>
</dbReference>
<dbReference type="InterPro" id="IPR013022">
    <property type="entry name" value="Xyl_isomerase-like_TIM-brl"/>
</dbReference>
<dbReference type="InterPro" id="IPR036237">
    <property type="entry name" value="Xyl_isomerase-like_sf"/>
</dbReference>
<protein>
    <submittedName>
        <fullName evidence="2">TIM barrel protein</fullName>
    </submittedName>
</protein>
<reference evidence="2 3" key="1">
    <citation type="submission" date="2019-11" db="EMBL/GenBank/DDBJ databases">
        <title>Pseudooceanicola pacifica sp. nov., isolated from deep-sea sediment of the Pacific Ocean.</title>
        <authorList>
            <person name="Lyu L."/>
        </authorList>
    </citation>
    <scope>NUCLEOTIDE SEQUENCE [LARGE SCALE GENOMIC DNA]</scope>
    <source>
        <strain evidence="2 3">216_PA32_1</strain>
    </source>
</reference>
<dbReference type="Pfam" id="PF01261">
    <property type="entry name" value="AP_endonuc_2"/>
    <property type="match status" value="1"/>
</dbReference>
<dbReference type="PANTHER" id="PTHR12110:SF53">
    <property type="entry name" value="BLR5974 PROTEIN"/>
    <property type="match status" value="1"/>
</dbReference>
<dbReference type="SUPFAM" id="SSF51658">
    <property type="entry name" value="Xylose isomerase-like"/>
    <property type="match status" value="1"/>
</dbReference>
<accession>A0A844WBW9</accession>
<dbReference type="InterPro" id="IPR050312">
    <property type="entry name" value="IolE/XylAMocC-like"/>
</dbReference>
<feature type="domain" description="Xylose isomerase-like TIM barrel" evidence="1">
    <location>
        <begin position="38"/>
        <end position="265"/>
    </location>
</feature>
<evidence type="ECO:0000313" key="3">
    <source>
        <dbReference type="Proteomes" id="UP000443843"/>
    </source>
</evidence>
<dbReference type="AlphaFoldDB" id="A0A844WBW9"/>